<dbReference type="Gene3D" id="3.40.50.10420">
    <property type="entry name" value="NagB/RpiA/CoA transferase-like"/>
    <property type="match status" value="1"/>
</dbReference>
<feature type="binding site" evidence="4">
    <location>
        <position position="88"/>
    </location>
    <ligand>
        <name>substrate</name>
    </ligand>
</feature>
<comment type="cofactor">
    <cofactor evidence="5">
        <name>Mg(2+)</name>
        <dbReference type="ChEBI" id="CHEBI:18420"/>
    </cofactor>
</comment>
<dbReference type="GO" id="GO:0046872">
    <property type="term" value="F:metal ion binding"/>
    <property type="evidence" value="ECO:0007669"/>
    <property type="project" value="UniProtKB-KW"/>
</dbReference>
<dbReference type="PIRSF" id="PIRSF006806">
    <property type="entry name" value="FTHF_cligase"/>
    <property type="match status" value="1"/>
</dbReference>
<dbReference type="InterPro" id="IPR024185">
    <property type="entry name" value="FTHF_cligase-like_sf"/>
</dbReference>
<evidence type="ECO:0000256" key="1">
    <source>
        <dbReference type="ARBA" id="ARBA00010638"/>
    </source>
</evidence>
<keyword evidence="6" id="KW-0436">Ligase</keyword>
<dbReference type="AlphaFoldDB" id="A0A087DAV2"/>
<dbReference type="STRING" id="1437607.BISA_0344"/>
<evidence type="ECO:0000256" key="2">
    <source>
        <dbReference type="ARBA" id="ARBA00022741"/>
    </source>
</evidence>
<comment type="similarity">
    <text evidence="1 5">Belongs to the 5-formyltetrahydrofolate cyclo-ligase family.</text>
</comment>
<dbReference type="SUPFAM" id="SSF100950">
    <property type="entry name" value="NagB/RpiA/CoA transferase-like"/>
    <property type="match status" value="1"/>
</dbReference>
<evidence type="ECO:0000256" key="3">
    <source>
        <dbReference type="ARBA" id="ARBA00022840"/>
    </source>
</evidence>
<dbReference type="InterPro" id="IPR002698">
    <property type="entry name" value="FTHF_cligase"/>
</dbReference>
<evidence type="ECO:0000313" key="6">
    <source>
        <dbReference type="EMBL" id="KFI92652.1"/>
    </source>
</evidence>
<feature type="binding site" evidence="4">
    <location>
        <position position="83"/>
    </location>
    <ligand>
        <name>substrate</name>
    </ligand>
</feature>
<evidence type="ECO:0000256" key="4">
    <source>
        <dbReference type="PIRSR" id="PIRSR006806-1"/>
    </source>
</evidence>
<dbReference type="PANTHER" id="PTHR23407:SF1">
    <property type="entry name" value="5-FORMYLTETRAHYDROFOLATE CYCLO-LIGASE"/>
    <property type="match status" value="1"/>
</dbReference>
<keyword evidence="2 4" id="KW-0547">Nucleotide-binding</keyword>
<dbReference type="Proteomes" id="UP000029066">
    <property type="component" value="Unassembled WGS sequence"/>
</dbReference>
<dbReference type="GO" id="GO:0035999">
    <property type="term" value="P:tetrahydrofolate interconversion"/>
    <property type="evidence" value="ECO:0007669"/>
    <property type="project" value="TreeGrafter"/>
</dbReference>
<dbReference type="GO" id="GO:0030272">
    <property type="term" value="F:5-formyltetrahydrofolate cyclo-ligase activity"/>
    <property type="evidence" value="ECO:0007669"/>
    <property type="project" value="UniProtKB-EC"/>
</dbReference>
<dbReference type="Pfam" id="PF01812">
    <property type="entry name" value="5-FTHF_cyc-lig"/>
    <property type="match status" value="1"/>
</dbReference>
<evidence type="ECO:0000313" key="7">
    <source>
        <dbReference type="Proteomes" id="UP000029066"/>
    </source>
</evidence>
<proteinExistence type="inferred from homology"/>
<keyword evidence="5" id="KW-0479">Metal-binding</keyword>
<organism evidence="6 7">
    <name type="scientific">Bifidobacterium saguini DSM 23967</name>
    <dbReference type="NCBI Taxonomy" id="1437607"/>
    <lineage>
        <taxon>Bacteria</taxon>
        <taxon>Bacillati</taxon>
        <taxon>Actinomycetota</taxon>
        <taxon>Actinomycetes</taxon>
        <taxon>Bifidobacteriales</taxon>
        <taxon>Bifidobacteriaceae</taxon>
        <taxon>Bifidobacterium</taxon>
    </lineage>
</organism>
<comment type="catalytic activity">
    <reaction evidence="5">
        <text>(6S)-5-formyl-5,6,7,8-tetrahydrofolate + ATP = (6R)-5,10-methenyltetrahydrofolate + ADP + phosphate</text>
        <dbReference type="Rhea" id="RHEA:10488"/>
        <dbReference type="ChEBI" id="CHEBI:30616"/>
        <dbReference type="ChEBI" id="CHEBI:43474"/>
        <dbReference type="ChEBI" id="CHEBI:57455"/>
        <dbReference type="ChEBI" id="CHEBI:57457"/>
        <dbReference type="ChEBI" id="CHEBI:456216"/>
        <dbReference type="EC" id="6.3.3.2"/>
    </reaction>
</comment>
<accession>A0A087DAV2</accession>
<dbReference type="InterPro" id="IPR037171">
    <property type="entry name" value="NagB/RpiA_transferase-like"/>
</dbReference>
<feature type="binding site" evidence="4">
    <location>
        <begin position="30"/>
        <end position="34"/>
    </location>
    <ligand>
        <name>ATP</name>
        <dbReference type="ChEBI" id="CHEBI:30616"/>
    </ligand>
</feature>
<dbReference type="RefSeq" id="WP_081890014.1">
    <property type="nucleotide sequence ID" value="NZ_JDUT01000001.1"/>
</dbReference>
<dbReference type="NCBIfam" id="TIGR02727">
    <property type="entry name" value="MTHFS_bact"/>
    <property type="match status" value="1"/>
</dbReference>
<protein>
    <recommendedName>
        <fullName evidence="5">5-formyltetrahydrofolate cyclo-ligase</fullName>
        <ecNumber evidence="5">6.3.3.2</ecNumber>
    </recommendedName>
</protein>
<dbReference type="GO" id="GO:0009396">
    <property type="term" value="P:folic acid-containing compound biosynthetic process"/>
    <property type="evidence" value="ECO:0007669"/>
    <property type="project" value="TreeGrafter"/>
</dbReference>
<evidence type="ECO:0000256" key="5">
    <source>
        <dbReference type="RuleBase" id="RU361279"/>
    </source>
</evidence>
<dbReference type="GO" id="GO:0005524">
    <property type="term" value="F:ATP binding"/>
    <property type="evidence" value="ECO:0007669"/>
    <property type="project" value="UniProtKB-KW"/>
</dbReference>
<gene>
    <name evidence="6" type="ORF">BISA_0344</name>
</gene>
<keyword evidence="3 4" id="KW-0067">ATP-binding</keyword>
<comment type="caution">
    <text evidence="6">The sequence shown here is derived from an EMBL/GenBank/DDBJ whole genome shotgun (WGS) entry which is preliminary data.</text>
</comment>
<dbReference type="EMBL" id="JGZN01000007">
    <property type="protein sequence ID" value="KFI92652.1"/>
    <property type="molecule type" value="Genomic_DNA"/>
</dbReference>
<dbReference type="EC" id="6.3.3.2" evidence="5"/>
<feature type="binding site" evidence="4">
    <location>
        <begin position="170"/>
        <end position="178"/>
    </location>
    <ligand>
        <name>ATP</name>
        <dbReference type="ChEBI" id="CHEBI:30616"/>
    </ligand>
</feature>
<dbReference type="PANTHER" id="PTHR23407">
    <property type="entry name" value="ATPASE INHIBITOR/5-FORMYLTETRAHYDROFOLATE CYCLO-LIGASE"/>
    <property type="match status" value="1"/>
</dbReference>
<keyword evidence="5" id="KW-0460">Magnesium</keyword>
<reference evidence="6 7" key="1">
    <citation type="submission" date="2014-03" db="EMBL/GenBank/DDBJ databases">
        <title>Genomics of Bifidobacteria.</title>
        <authorList>
            <person name="Ventura M."/>
            <person name="Milani C."/>
            <person name="Lugli G.A."/>
        </authorList>
    </citation>
    <scope>NUCLEOTIDE SEQUENCE [LARGE SCALE GENOMIC DNA]</scope>
    <source>
        <strain evidence="6 7">DSM 23967</strain>
    </source>
</reference>
<name>A0A087DAV2_9BIFI</name>
<sequence>MSGVEITDTANKQAAVASTAHKAAAEAADKFELRHQALARRRLTSVQERLDAGRSLVRTLTQALAAESFTQLVCPGNVVAAYVSMGTEIETRPLLAWLLERGCKVLVPKLGSGLEIGWSVLQSMDDLRAVDGHGHLRPDEPDGAVLPPEALAQADMVFAPALGVDSRGFRLGRGAGWYDRALAARQPGCPLVAVCWPWEVLEDDLPAEPHDVPADAVLTPSGYHMFTVQ</sequence>
<dbReference type="OrthoDB" id="3242798at2"/>